<dbReference type="Pfam" id="PF23622">
    <property type="entry name" value="LRR_At1g61320_AtMIF1"/>
    <property type="match status" value="1"/>
</dbReference>
<dbReference type="AlphaFoldDB" id="I1J234"/>
<gene>
    <name evidence="3" type="primary">LOC100838048</name>
    <name evidence="2" type="ORF">BRADI_5g22540v3</name>
</gene>
<dbReference type="Gene3D" id="3.80.10.10">
    <property type="entry name" value="Ribonuclease Inhibitor"/>
    <property type="match status" value="1"/>
</dbReference>
<feature type="domain" description="At1g61320/AtMIF1 LRR" evidence="1">
    <location>
        <begin position="113"/>
        <end position="503"/>
    </location>
</feature>
<dbReference type="OrthoDB" id="613853at2759"/>
<dbReference type="InterPro" id="IPR053772">
    <property type="entry name" value="At1g61320/At1g61330-like"/>
</dbReference>
<accession>I1J234</accession>
<proteinExistence type="predicted"/>
<evidence type="ECO:0000313" key="4">
    <source>
        <dbReference type="Proteomes" id="UP000008810"/>
    </source>
</evidence>
<evidence type="ECO:0000313" key="2">
    <source>
        <dbReference type="EMBL" id="KQJ84745.1"/>
    </source>
</evidence>
<dbReference type="ExpressionAtlas" id="I1J234">
    <property type="expression patterns" value="baseline"/>
</dbReference>
<dbReference type="SUPFAM" id="SSF52058">
    <property type="entry name" value="L domain-like"/>
    <property type="match status" value="1"/>
</dbReference>
<dbReference type="eggNOG" id="ENOG502R3YP">
    <property type="taxonomic scope" value="Eukaryota"/>
</dbReference>
<dbReference type="InterPro" id="IPR032675">
    <property type="entry name" value="LRR_dom_sf"/>
</dbReference>
<organism evidence="2">
    <name type="scientific">Brachypodium distachyon</name>
    <name type="common">Purple false brome</name>
    <name type="synonym">Trachynia distachya</name>
    <dbReference type="NCBI Taxonomy" id="15368"/>
    <lineage>
        <taxon>Eukaryota</taxon>
        <taxon>Viridiplantae</taxon>
        <taxon>Streptophyta</taxon>
        <taxon>Embryophyta</taxon>
        <taxon>Tracheophyta</taxon>
        <taxon>Spermatophyta</taxon>
        <taxon>Magnoliopsida</taxon>
        <taxon>Liliopsida</taxon>
        <taxon>Poales</taxon>
        <taxon>Poaceae</taxon>
        <taxon>BOP clade</taxon>
        <taxon>Pooideae</taxon>
        <taxon>Stipodae</taxon>
        <taxon>Brachypodieae</taxon>
        <taxon>Brachypodium</taxon>
    </lineage>
</organism>
<dbReference type="OMA" id="CASHTFL"/>
<name>I1J234_BRADI</name>
<dbReference type="EMBL" id="CM000884">
    <property type="protein sequence ID" value="KQJ84745.1"/>
    <property type="molecule type" value="Genomic_DNA"/>
</dbReference>
<dbReference type="KEGG" id="bdi:100838048"/>
<reference evidence="3" key="3">
    <citation type="submission" date="2018-08" db="UniProtKB">
        <authorList>
            <consortium name="EnsemblPlants"/>
        </authorList>
    </citation>
    <scope>IDENTIFICATION</scope>
    <source>
        <strain evidence="3">cv. Bd21</strain>
    </source>
</reference>
<reference evidence="2" key="2">
    <citation type="submission" date="2017-06" db="EMBL/GenBank/DDBJ databases">
        <title>WGS assembly of Brachypodium distachyon.</title>
        <authorList>
            <consortium name="The International Brachypodium Initiative"/>
            <person name="Lucas S."/>
            <person name="Harmon-Smith M."/>
            <person name="Lail K."/>
            <person name="Tice H."/>
            <person name="Grimwood J."/>
            <person name="Bruce D."/>
            <person name="Barry K."/>
            <person name="Shu S."/>
            <person name="Lindquist E."/>
            <person name="Wang M."/>
            <person name="Pitluck S."/>
            <person name="Vogel J.P."/>
            <person name="Garvin D.F."/>
            <person name="Mockler T.C."/>
            <person name="Schmutz J."/>
            <person name="Rokhsar D."/>
            <person name="Bevan M.W."/>
        </authorList>
    </citation>
    <scope>NUCLEOTIDE SEQUENCE</scope>
    <source>
        <strain evidence="2">Bd21</strain>
    </source>
</reference>
<evidence type="ECO:0000259" key="1">
    <source>
        <dbReference type="Pfam" id="PF23622"/>
    </source>
</evidence>
<protein>
    <recommendedName>
        <fullName evidence="1">At1g61320/AtMIF1 LRR domain-containing protein</fullName>
    </recommendedName>
</protein>
<keyword evidence="4" id="KW-1185">Reference proteome</keyword>
<reference evidence="2 3" key="1">
    <citation type="journal article" date="2010" name="Nature">
        <title>Genome sequencing and analysis of the model grass Brachypodium distachyon.</title>
        <authorList>
            <consortium name="International Brachypodium Initiative"/>
        </authorList>
    </citation>
    <scope>NUCLEOTIDE SEQUENCE [LARGE SCALE GENOMIC DNA]</scope>
    <source>
        <strain evidence="2 3">Bd21</strain>
    </source>
</reference>
<dbReference type="InterPro" id="IPR055357">
    <property type="entry name" value="LRR_At1g61320_AtMIF1"/>
</dbReference>
<dbReference type="HOGENOM" id="CLU_010721_4_1_1"/>
<dbReference type="Gramene" id="KQJ84745">
    <property type="protein sequence ID" value="KQJ84745"/>
    <property type="gene ID" value="BRADI_5g22540v3"/>
</dbReference>
<sequence length="517" mass="59083">MRLMSRKRHRHRRQIRDVYERKCSPCQQDDTSPCGEGIRLGPYLPEDIWRHIHALMPLRDAARAACASHTFLRSWRCRPNLTFRGETLGLNGRRHVIKREEMARDLIRKVDHILKNHSGVGMKKLELYLYTCRKINSCYLDRWLHTAVTAGIEELVMSLSYDSEEAYDFPCSLLFNGSQNSIRYLRLSYCAFRPTTELGCCRSLTTLFLSHVWIADQELEWLLSNSTALEKLRLLSCTEIVCLKIPCLLQRLSFLSVAACRKLQVIESNAPNISTFHFTGNLVRISLGGALQVKDAEMYCMHESNMIRYARTKLLSWAPNVETLSIASNNEIISTPMLPGKFVHLKYLRFTLYEDEAISPACDYLSLVPFLEASPWLETFIFQVIRRSMKHESIIGDSSHLRQLPEHRHDKLKSVSIGGFSSAKSLVELTCHIVENASALECLLLDTTRGSFSPDGCSVDKPGQCARMGRKFLVEACRARLAIRTHIEGIIPSRVKLDVVEPCRRCHDVEHRDSIGV</sequence>
<dbReference type="GeneID" id="100838048"/>
<dbReference type="EnsemblPlants" id="KQJ84745">
    <property type="protein sequence ID" value="KQJ84745"/>
    <property type="gene ID" value="BRADI_5g22540v3"/>
</dbReference>
<dbReference type="PANTHER" id="PTHR34145">
    <property type="entry name" value="OS02G0105600 PROTEIN"/>
    <property type="match status" value="1"/>
</dbReference>
<dbReference type="Proteomes" id="UP000008810">
    <property type="component" value="Chromosome 5"/>
</dbReference>
<evidence type="ECO:0000313" key="3">
    <source>
        <dbReference type="EnsemblPlants" id="KQJ84745"/>
    </source>
</evidence>
<dbReference type="PANTHER" id="PTHR34145:SF12">
    <property type="entry name" value="FBD DOMAIN-CONTAINING PROTEIN"/>
    <property type="match status" value="1"/>
</dbReference>
<dbReference type="RefSeq" id="XP_010240461.1">
    <property type="nucleotide sequence ID" value="XM_010242159.3"/>
</dbReference>